<evidence type="ECO:0000313" key="6">
    <source>
        <dbReference type="EMBL" id="GAA5529330.1"/>
    </source>
</evidence>
<evidence type="ECO:0000313" key="7">
    <source>
        <dbReference type="Proteomes" id="UP001428290"/>
    </source>
</evidence>
<evidence type="ECO:0000256" key="3">
    <source>
        <dbReference type="PROSITE-ProRule" id="PRU00339"/>
    </source>
</evidence>
<keyword evidence="5" id="KW-1133">Transmembrane helix</keyword>
<feature type="repeat" description="TPR" evidence="3">
    <location>
        <begin position="896"/>
        <end position="929"/>
    </location>
</feature>
<evidence type="ECO:0000256" key="1">
    <source>
        <dbReference type="ARBA" id="ARBA00022737"/>
    </source>
</evidence>
<dbReference type="PANTHER" id="PTHR44858:SF1">
    <property type="entry name" value="UDP-N-ACETYLGLUCOSAMINE--PEPTIDE N-ACETYLGLUCOSAMINYLTRANSFERASE SPINDLY-RELATED"/>
    <property type="match status" value="1"/>
</dbReference>
<keyword evidence="1" id="KW-0677">Repeat</keyword>
<dbReference type="InterPro" id="IPR050498">
    <property type="entry name" value="Ycf3"/>
</dbReference>
<dbReference type="PROSITE" id="PS50005">
    <property type="entry name" value="TPR"/>
    <property type="match status" value="1"/>
</dbReference>
<evidence type="ECO:0000256" key="5">
    <source>
        <dbReference type="SAM" id="Phobius"/>
    </source>
</evidence>
<dbReference type="InterPro" id="IPR019734">
    <property type="entry name" value="TPR_rpt"/>
</dbReference>
<dbReference type="SMART" id="SM00028">
    <property type="entry name" value="TPR"/>
    <property type="match status" value="5"/>
</dbReference>
<keyword evidence="2 3" id="KW-0802">TPR repeat</keyword>
<dbReference type="SUPFAM" id="SSF48452">
    <property type="entry name" value="TPR-like"/>
    <property type="match status" value="2"/>
</dbReference>
<dbReference type="InterPro" id="IPR025101">
    <property type="entry name" value="DUF4012"/>
</dbReference>
<dbReference type="Pfam" id="PF13181">
    <property type="entry name" value="TPR_8"/>
    <property type="match status" value="1"/>
</dbReference>
<evidence type="ECO:0000256" key="2">
    <source>
        <dbReference type="ARBA" id="ARBA00022803"/>
    </source>
</evidence>
<evidence type="ECO:0000256" key="4">
    <source>
        <dbReference type="SAM" id="Coils"/>
    </source>
</evidence>
<dbReference type="Pfam" id="PF13196">
    <property type="entry name" value="DUF4012"/>
    <property type="match status" value="1"/>
</dbReference>
<feature type="transmembrane region" description="Helical" evidence="5">
    <location>
        <begin position="21"/>
        <end position="42"/>
    </location>
</feature>
<dbReference type="RefSeq" id="WP_345722941.1">
    <property type="nucleotide sequence ID" value="NZ_BAABRU010000011.1"/>
</dbReference>
<dbReference type="Pfam" id="PF14559">
    <property type="entry name" value="TPR_19"/>
    <property type="match status" value="1"/>
</dbReference>
<proteinExistence type="predicted"/>
<dbReference type="Gene3D" id="1.25.40.10">
    <property type="entry name" value="Tetratricopeptide repeat domain"/>
    <property type="match status" value="2"/>
</dbReference>
<name>A0ABP9X4B1_9CHLR</name>
<dbReference type="Pfam" id="PF13174">
    <property type="entry name" value="TPR_6"/>
    <property type="match status" value="1"/>
</dbReference>
<gene>
    <name evidence="6" type="ORF">Hgul01_03139</name>
</gene>
<sequence>MSAASKPPPTNKVSGKRRLRRFFLFGLALLGLWLGLMAWFSYRIADQSQTLHNLLQTRPLQSSQAQAFCSELAATHSNIVWFRRLSLPLHPILRRSNTWLGALPAASDAAQQAADLAQGYCQQFNPIIAMLDLPASQRTKALLDWLSANPPHWLGLQTDLSQLQQTWQTVPSNIQTAPFLRNYQIQLAQLDQQLTSAQTSLGLLEQAWPLVETGWGWQKPLHLLIAGQNPLELRPSGGFIGSIATLTIEQGQIRTMAYFNSADFAAVAPTGSAIPKPYNDYLRASIWTLRDANWWPDWPTSAQSLQTFWQLNQQPEVDAVIALDLYALQGLIQVLAPLEIAGYGQISQAESLEQIFGLYDGRSVTGDKQFLAALFNSTLETTRHASFSQWLGIGASLQQALQQRHLSIYFNDQPSQSLMLTNGWAGAMPVVEHDVLGLVDADLSYSDGQNFIEQRMQLEVQLDAQARPLTNTLTITYTNRYDDWRADLSKHAVYGYCYNVKLAVQQRIPGCYGDYARAYLPINAIPLQLEGADTPPDLTQEGQFTSVGWYMLLYPGQTRTIRLRYLPNIQSQPYQLTWFKQAGTLGQPISVIINQANQQAQWHGSLRQDRQFRFEAGTIQAPASDLPAIEPQESAEQAWQLWQQGQNSAALDRWQTSNTLDRALDYVVGLRWTADPATANQLLSQLRPLLPNSGRAAFLAGWLAEWNDDQPTALQAYQAALEHEPTSQAARLALALLQLQLGDAQAAQTTLQQLENPRLALQRLAFDRRMAGDLAQAEGYYQLLLTLDPRDREIWEERYWLRRYANDQPDWQAVEQLANQAIAIFPDDAQWLSRRAESYERQNLPQQAIADWQQVTTISPTNSLAWYYLGLQQRALGDWSAAQSSLEMLITLDPQADYYLVLGDTLRELQLFDAAREVYANAAKLEPEHPGLAERWRLLEHSP</sequence>
<dbReference type="Proteomes" id="UP001428290">
    <property type="component" value="Unassembled WGS sequence"/>
</dbReference>
<dbReference type="PANTHER" id="PTHR44858">
    <property type="entry name" value="TETRATRICOPEPTIDE REPEAT PROTEIN 6"/>
    <property type="match status" value="1"/>
</dbReference>
<accession>A0ABP9X4B1</accession>
<reference evidence="6 7" key="1">
    <citation type="submission" date="2024-02" db="EMBL/GenBank/DDBJ databases">
        <title>Herpetosiphon gulosus NBRC 112829.</title>
        <authorList>
            <person name="Ichikawa N."/>
            <person name="Katano-Makiyama Y."/>
            <person name="Hidaka K."/>
        </authorList>
    </citation>
    <scope>NUCLEOTIDE SEQUENCE [LARGE SCALE GENOMIC DNA]</scope>
    <source>
        <strain evidence="6 7">NBRC 112829</strain>
    </source>
</reference>
<dbReference type="EMBL" id="BAABRU010000011">
    <property type="protein sequence ID" value="GAA5529330.1"/>
    <property type="molecule type" value="Genomic_DNA"/>
</dbReference>
<feature type="coiled-coil region" evidence="4">
    <location>
        <begin position="180"/>
        <end position="207"/>
    </location>
</feature>
<keyword evidence="4" id="KW-0175">Coiled coil</keyword>
<keyword evidence="5" id="KW-0812">Transmembrane</keyword>
<keyword evidence="7" id="KW-1185">Reference proteome</keyword>
<organism evidence="6 7">
    <name type="scientific">Herpetosiphon gulosus</name>
    <dbReference type="NCBI Taxonomy" id="1973496"/>
    <lineage>
        <taxon>Bacteria</taxon>
        <taxon>Bacillati</taxon>
        <taxon>Chloroflexota</taxon>
        <taxon>Chloroflexia</taxon>
        <taxon>Herpetosiphonales</taxon>
        <taxon>Herpetosiphonaceae</taxon>
        <taxon>Herpetosiphon</taxon>
    </lineage>
</organism>
<evidence type="ECO:0008006" key="8">
    <source>
        <dbReference type="Google" id="ProtNLM"/>
    </source>
</evidence>
<dbReference type="InterPro" id="IPR011990">
    <property type="entry name" value="TPR-like_helical_dom_sf"/>
</dbReference>
<protein>
    <recommendedName>
        <fullName evidence="8">Tetratricopeptide repeat protein</fullName>
    </recommendedName>
</protein>
<comment type="caution">
    <text evidence="6">The sequence shown here is derived from an EMBL/GenBank/DDBJ whole genome shotgun (WGS) entry which is preliminary data.</text>
</comment>
<keyword evidence="5" id="KW-0472">Membrane</keyword>